<dbReference type="SUPFAM" id="SSF56300">
    <property type="entry name" value="Metallo-dependent phosphatases"/>
    <property type="match status" value="1"/>
</dbReference>
<comment type="caution">
    <text evidence="2">The sequence shown here is derived from an EMBL/GenBank/DDBJ whole genome shotgun (WGS) entry which is preliminary data.</text>
</comment>
<reference evidence="2" key="2">
    <citation type="submission" date="2021-09" db="EMBL/GenBank/DDBJ databases">
        <authorList>
            <person name="Gilroy R."/>
        </authorList>
    </citation>
    <scope>NUCLEOTIDE SEQUENCE</scope>
    <source>
        <strain evidence="2">6019</strain>
    </source>
</reference>
<gene>
    <name evidence="2" type="ORF">K8V35_09285</name>
</gene>
<dbReference type="GO" id="GO:0016791">
    <property type="term" value="F:phosphatase activity"/>
    <property type="evidence" value="ECO:0007669"/>
    <property type="project" value="TreeGrafter"/>
</dbReference>
<feature type="domain" description="Calcineurin-like phosphoesterase" evidence="1">
    <location>
        <begin position="3"/>
        <end position="150"/>
    </location>
</feature>
<evidence type="ECO:0000313" key="2">
    <source>
        <dbReference type="EMBL" id="HJE20532.1"/>
    </source>
</evidence>
<accession>A0A921JCE4</accession>
<dbReference type="GO" id="GO:0110154">
    <property type="term" value="P:RNA decapping"/>
    <property type="evidence" value="ECO:0007669"/>
    <property type="project" value="TreeGrafter"/>
</dbReference>
<dbReference type="InterPro" id="IPR004843">
    <property type="entry name" value="Calcineurin-like_PHP"/>
</dbReference>
<dbReference type="GO" id="GO:0005737">
    <property type="term" value="C:cytoplasm"/>
    <property type="evidence" value="ECO:0007669"/>
    <property type="project" value="TreeGrafter"/>
</dbReference>
<sequence>MKRILAVSDIHGHKTVLKNLLKQVKYNPESDQLILLGDYINKGPESKATLEYVIELVDNGAVALIGNNEARVIQENDSDSVKYVPFIKKLKLYYAFGGYIFSHAGFRASLDFESQIYEDVCGLNKLIFEQKVFSDKISVFGHTPTFRLGAKIGDIWASEGLMCIDTGAGHGQYLSLVDLSGGKVYRQKVNGDQRVECGVGIDI</sequence>
<protein>
    <submittedName>
        <fullName evidence="2">Metallophosphoesterase</fullName>
    </submittedName>
</protein>
<organism evidence="2 3">
    <name type="scientific">Aliicoccus persicus</name>
    <dbReference type="NCBI Taxonomy" id="930138"/>
    <lineage>
        <taxon>Bacteria</taxon>
        <taxon>Bacillati</taxon>
        <taxon>Bacillota</taxon>
        <taxon>Bacilli</taxon>
        <taxon>Bacillales</taxon>
        <taxon>Staphylococcaceae</taxon>
        <taxon>Aliicoccus</taxon>
    </lineage>
</organism>
<dbReference type="PANTHER" id="PTHR42850">
    <property type="entry name" value="METALLOPHOSPHOESTERASE"/>
    <property type="match status" value="1"/>
</dbReference>
<dbReference type="InterPro" id="IPR050126">
    <property type="entry name" value="Ap4A_hydrolase"/>
</dbReference>
<evidence type="ECO:0000259" key="1">
    <source>
        <dbReference type="Pfam" id="PF00149"/>
    </source>
</evidence>
<dbReference type="AlphaFoldDB" id="A0A921JCE4"/>
<name>A0A921JCE4_9STAP</name>
<dbReference type="InterPro" id="IPR029052">
    <property type="entry name" value="Metallo-depent_PP-like"/>
</dbReference>
<dbReference type="GO" id="GO:0008803">
    <property type="term" value="F:bis(5'-nucleosyl)-tetraphosphatase (symmetrical) activity"/>
    <property type="evidence" value="ECO:0007669"/>
    <property type="project" value="TreeGrafter"/>
</dbReference>
<proteinExistence type="predicted"/>
<dbReference type="EMBL" id="DYYI01000101">
    <property type="protein sequence ID" value="HJE20532.1"/>
    <property type="molecule type" value="Genomic_DNA"/>
</dbReference>
<reference evidence="2" key="1">
    <citation type="journal article" date="2021" name="PeerJ">
        <title>Extensive microbial diversity within the chicken gut microbiome revealed by metagenomics and culture.</title>
        <authorList>
            <person name="Gilroy R."/>
            <person name="Ravi A."/>
            <person name="Getino M."/>
            <person name="Pursley I."/>
            <person name="Horton D.L."/>
            <person name="Alikhan N.F."/>
            <person name="Baker D."/>
            <person name="Gharbi K."/>
            <person name="Hall N."/>
            <person name="Watson M."/>
            <person name="Adriaenssens E.M."/>
            <person name="Foster-Nyarko E."/>
            <person name="Jarju S."/>
            <person name="Secka A."/>
            <person name="Antonio M."/>
            <person name="Oren A."/>
            <person name="Chaudhuri R.R."/>
            <person name="La Ragione R."/>
            <person name="Hildebrand F."/>
            <person name="Pallen M.J."/>
        </authorList>
    </citation>
    <scope>NUCLEOTIDE SEQUENCE</scope>
    <source>
        <strain evidence="2">6019</strain>
    </source>
</reference>
<evidence type="ECO:0000313" key="3">
    <source>
        <dbReference type="Proteomes" id="UP000763505"/>
    </source>
</evidence>
<dbReference type="Gene3D" id="3.60.21.10">
    <property type="match status" value="1"/>
</dbReference>
<dbReference type="PANTHER" id="PTHR42850:SF4">
    <property type="entry name" value="ZINC-DEPENDENT ENDOPOLYPHOSPHATASE"/>
    <property type="match status" value="1"/>
</dbReference>
<dbReference type="Proteomes" id="UP000763505">
    <property type="component" value="Unassembled WGS sequence"/>
</dbReference>
<dbReference type="Pfam" id="PF00149">
    <property type="entry name" value="Metallophos"/>
    <property type="match status" value="1"/>
</dbReference>